<sequence length="389" mass="44547">MIPRFIQQNVVTALSELKKVVVIVGPRQAGKTTLLKSLKGIFESNDKKVTYLNCDLSEDLEKIDTNSLNLLSHLVQGTDYLFIDEAQRMDNPGLTLKIIHDNFSKVRVIATGSSSFELKNKISDALTGRYVDFHLLPLSLTEISTYENSTAPQSLTSDLMLYGGYPEIYLQKQPNLRQILLEKITQSYLFKDILAFSRIRHSEALINLARALAYQIGSELNENELANRLKIDRKTVLSYLDILEQSFVIHRLYPYSQNPRREIGRKYKIYFVDLGIRNSLIGDFNSLNIRGDTGALWENFLIMERRKSLHSSSELPPQTYFWRSYNGSEVDYLEISGGVISPWEFKYNSSTPLSAGAKVFEKSYHTKIKRVDSKNYLDSFLTSYTKISD</sequence>
<dbReference type="SMART" id="SM00382">
    <property type="entry name" value="AAA"/>
    <property type="match status" value="1"/>
</dbReference>
<dbReference type="Gene3D" id="3.40.50.300">
    <property type="entry name" value="P-loop containing nucleotide triphosphate hydrolases"/>
    <property type="match status" value="1"/>
</dbReference>
<proteinExistence type="predicted"/>
<gene>
    <name evidence="2" type="ORF">UW84_C0023G0008</name>
</gene>
<dbReference type="EMBL" id="LCJW01000023">
    <property type="protein sequence ID" value="KKT85744.1"/>
    <property type="molecule type" value="Genomic_DNA"/>
</dbReference>
<dbReference type="InterPro" id="IPR027417">
    <property type="entry name" value="P-loop_NTPase"/>
</dbReference>
<dbReference type="AlphaFoldDB" id="A0A0G1NNF4"/>
<accession>A0A0G1NNF4</accession>
<evidence type="ECO:0000313" key="3">
    <source>
        <dbReference type="Proteomes" id="UP000034797"/>
    </source>
</evidence>
<evidence type="ECO:0000259" key="1">
    <source>
        <dbReference type="SMART" id="SM00382"/>
    </source>
</evidence>
<dbReference type="Proteomes" id="UP000034797">
    <property type="component" value="Unassembled WGS sequence"/>
</dbReference>
<dbReference type="InterPro" id="IPR041682">
    <property type="entry name" value="AAA_14"/>
</dbReference>
<dbReference type="PANTHER" id="PTHR43566:SF1">
    <property type="entry name" value="AAA+ ATPASE DOMAIN-CONTAINING PROTEIN"/>
    <property type="match status" value="1"/>
</dbReference>
<dbReference type="CDD" id="cd00009">
    <property type="entry name" value="AAA"/>
    <property type="match status" value="1"/>
</dbReference>
<organism evidence="2 3">
    <name type="scientific">Candidatus Collierbacteria bacterium GW2011_GWA2_44_99</name>
    <dbReference type="NCBI Taxonomy" id="1618380"/>
    <lineage>
        <taxon>Bacteria</taxon>
        <taxon>Candidatus Collieribacteriota</taxon>
    </lineage>
</organism>
<dbReference type="Pfam" id="PF13635">
    <property type="entry name" value="DUF4143"/>
    <property type="match status" value="1"/>
</dbReference>
<dbReference type="SUPFAM" id="SSF52540">
    <property type="entry name" value="P-loop containing nucleoside triphosphate hydrolases"/>
    <property type="match status" value="1"/>
</dbReference>
<feature type="domain" description="AAA+ ATPase" evidence="1">
    <location>
        <begin position="17"/>
        <end position="141"/>
    </location>
</feature>
<dbReference type="InterPro" id="IPR003593">
    <property type="entry name" value="AAA+_ATPase"/>
</dbReference>
<comment type="caution">
    <text evidence="2">The sequence shown here is derived from an EMBL/GenBank/DDBJ whole genome shotgun (WGS) entry which is preliminary data.</text>
</comment>
<protein>
    <submittedName>
        <fullName evidence="2">AAA ATPase</fullName>
    </submittedName>
</protein>
<name>A0A0G1NNF4_9BACT</name>
<dbReference type="PANTHER" id="PTHR43566">
    <property type="entry name" value="CONSERVED PROTEIN"/>
    <property type="match status" value="1"/>
</dbReference>
<dbReference type="Pfam" id="PF13173">
    <property type="entry name" value="AAA_14"/>
    <property type="match status" value="1"/>
</dbReference>
<dbReference type="InterPro" id="IPR025420">
    <property type="entry name" value="DUF4143"/>
</dbReference>
<evidence type="ECO:0000313" key="2">
    <source>
        <dbReference type="EMBL" id="KKT85744.1"/>
    </source>
</evidence>
<reference evidence="2 3" key="1">
    <citation type="journal article" date="2015" name="Nature">
        <title>rRNA introns, odd ribosomes, and small enigmatic genomes across a large radiation of phyla.</title>
        <authorList>
            <person name="Brown C.T."/>
            <person name="Hug L.A."/>
            <person name="Thomas B.C."/>
            <person name="Sharon I."/>
            <person name="Castelle C.J."/>
            <person name="Singh A."/>
            <person name="Wilkins M.J."/>
            <person name="Williams K.H."/>
            <person name="Banfield J.F."/>
        </authorList>
    </citation>
    <scope>NUCLEOTIDE SEQUENCE [LARGE SCALE GENOMIC DNA]</scope>
</reference>
<dbReference type="PATRIC" id="fig|1618380.3.peg.419"/>